<protein>
    <submittedName>
        <fullName evidence="2">Uncharacterized protein</fullName>
    </submittedName>
</protein>
<sequence length="103" mass="10869">MVVECQRGHGAPLRGAPVHGGTPPADCSNQIYPDRLPRPGTPPKTSACGEESRVLVMSTSCRLILLHSAPKGPPAQAQHEPIIRNVMRSAGDGTGASRHEENT</sequence>
<name>A0AAV2LEL2_KNICA</name>
<keyword evidence="3" id="KW-1185">Reference proteome</keyword>
<dbReference type="AlphaFoldDB" id="A0AAV2LEL2"/>
<reference evidence="2 3" key="1">
    <citation type="submission" date="2024-04" db="EMBL/GenBank/DDBJ databases">
        <authorList>
            <person name="Waldvogel A.-M."/>
            <person name="Schoenle A."/>
        </authorList>
    </citation>
    <scope>NUCLEOTIDE SEQUENCE [LARGE SCALE GENOMIC DNA]</scope>
</reference>
<dbReference type="Proteomes" id="UP001497482">
    <property type="component" value="Chromosome 3"/>
</dbReference>
<evidence type="ECO:0000313" key="2">
    <source>
        <dbReference type="EMBL" id="CAL1600827.1"/>
    </source>
</evidence>
<accession>A0AAV2LEL2</accession>
<gene>
    <name evidence="2" type="ORF">KC01_LOCUS28899</name>
</gene>
<organism evidence="2 3">
    <name type="scientific">Knipowitschia caucasica</name>
    <name type="common">Caucasian dwarf goby</name>
    <name type="synonym">Pomatoschistus caucasicus</name>
    <dbReference type="NCBI Taxonomy" id="637954"/>
    <lineage>
        <taxon>Eukaryota</taxon>
        <taxon>Metazoa</taxon>
        <taxon>Chordata</taxon>
        <taxon>Craniata</taxon>
        <taxon>Vertebrata</taxon>
        <taxon>Euteleostomi</taxon>
        <taxon>Actinopterygii</taxon>
        <taxon>Neopterygii</taxon>
        <taxon>Teleostei</taxon>
        <taxon>Neoteleostei</taxon>
        <taxon>Acanthomorphata</taxon>
        <taxon>Gobiaria</taxon>
        <taxon>Gobiiformes</taxon>
        <taxon>Gobioidei</taxon>
        <taxon>Gobiidae</taxon>
        <taxon>Gobiinae</taxon>
        <taxon>Knipowitschia</taxon>
    </lineage>
</organism>
<dbReference type="EMBL" id="OZ035825">
    <property type="protein sequence ID" value="CAL1600827.1"/>
    <property type="molecule type" value="Genomic_DNA"/>
</dbReference>
<evidence type="ECO:0000256" key="1">
    <source>
        <dbReference type="SAM" id="MobiDB-lite"/>
    </source>
</evidence>
<evidence type="ECO:0000313" key="3">
    <source>
        <dbReference type="Proteomes" id="UP001497482"/>
    </source>
</evidence>
<feature type="region of interest" description="Disordered" evidence="1">
    <location>
        <begin position="1"/>
        <end position="51"/>
    </location>
</feature>
<proteinExistence type="predicted"/>